<dbReference type="InterPro" id="IPR032705">
    <property type="entry name" value="ORC4_C"/>
</dbReference>
<dbReference type="PANTHER" id="PTHR12087:SF0">
    <property type="entry name" value="ORIGIN RECOGNITION COMPLEX SUBUNIT 4"/>
    <property type="match status" value="1"/>
</dbReference>
<gene>
    <name evidence="7" type="ORF">FIBSPDRAFT_438666</name>
</gene>
<dbReference type="AlphaFoldDB" id="A0A166VSM0"/>
<feature type="domain" description="Origin recognition complex subunit 4 C-terminal" evidence="6">
    <location>
        <begin position="58"/>
        <end position="249"/>
    </location>
</feature>
<evidence type="ECO:0000313" key="7">
    <source>
        <dbReference type="EMBL" id="KZP33020.1"/>
    </source>
</evidence>
<dbReference type="PANTHER" id="PTHR12087">
    <property type="entry name" value="ORIGIN RECOGNITION COMPLEX SUBUNIT 4"/>
    <property type="match status" value="1"/>
</dbReference>
<evidence type="ECO:0000256" key="4">
    <source>
        <dbReference type="ARBA" id="ARBA00023242"/>
    </source>
</evidence>
<dbReference type="InterPro" id="IPR016527">
    <property type="entry name" value="ORC4"/>
</dbReference>
<evidence type="ECO:0000256" key="5">
    <source>
        <dbReference type="SAM" id="MobiDB-lite"/>
    </source>
</evidence>
<dbReference type="EMBL" id="KV417484">
    <property type="protein sequence ID" value="KZP33020.1"/>
    <property type="molecule type" value="Genomic_DNA"/>
</dbReference>
<evidence type="ECO:0000256" key="3">
    <source>
        <dbReference type="ARBA" id="ARBA00023125"/>
    </source>
</evidence>
<dbReference type="STRING" id="436010.A0A166VSM0"/>
<evidence type="ECO:0000313" key="8">
    <source>
        <dbReference type="Proteomes" id="UP000076532"/>
    </source>
</evidence>
<organism evidence="7 8">
    <name type="scientific">Athelia psychrophila</name>
    <dbReference type="NCBI Taxonomy" id="1759441"/>
    <lineage>
        <taxon>Eukaryota</taxon>
        <taxon>Fungi</taxon>
        <taxon>Dikarya</taxon>
        <taxon>Basidiomycota</taxon>
        <taxon>Agaricomycotina</taxon>
        <taxon>Agaricomycetes</taxon>
        <taxon>Agaricomycetidae</taxon>
        <taxon>Atheliales</taxon>
        <taxon>Atheliaceae</taxon>
        <taxon>Athelia</taxon>
    </lineage>
</organism>
<keyword evidence="8" id="KW-1185">Reference proteome</keyword>
<dbReference type="Proteomes" id="UP000076532">
    <property type="component" value="Unassembled WGS sequence"/>
</dbReference>
<protein>
    <recommendedName>
        <fullName evidence="6">Origin recognition complex subunit 4 C-terminal domain-containing protein</fullName>
    </recommendedName>
</protein>
<dbReference type="GO" id="GO:0006270">
    <property type="term" value="P:DNA replication initiation"/>
    <property type="evidence" value="ECO:0007669"/>
    <property type="project" value="TreeGrafter"/>
</dbReference>
<keyword evidence="4" id="KW-0539">Nucleus</keyword>
<evidence type="ECO:0000259" key="6">
    <source>
        <dbReference type="Pfam" id="PF14629"/>
    </source>
</evidence>
<accession>A0A166VSM0</accession>
<dbReference type="GO" id="GO:0005664">
    <property type="term" value="C:nuclear origin of replication recognition complex"/>
    <property type="evidence" value="ECO:0007669"/>
    <property type="project" value="TreeGrafter"/>
</dbReference>
<reference evidence="7 8" key="1">
    <citation type="journal article" date="2016" name="Mol. Biol. Evol.">
        <title>Comparative Genomics of Early-Diverging Mushroom-Forming Fungi Provides Insights into the Origins of Lignocellulose Decay Capabilities.</title>
        <authorList>
            <person name="Nagy L.G."/>
            <person name="Riley R."/>
            <person name="Tritt A."/>
            <person name="Adam C."/>
            <person name="Daum C."/>
            <person name="Floudas D."/>
            <person name="Sun H."/>
            <person name="Yadav J.S."/>
            <person name="Pangilinan J."/>
            <person name="Larsson K.H."/>
            <person name="Matsuura K."/>
            <person name="Barry K."/>
            <person name="Labutti K."/>
            <person name="Kuo R."/>
            <person name="Ohm R.A."/>
            <person name="Bhattacharya S.S."/>
            <person name="Shirouzu T."/>
            <person name="Yoshinaga Y."/>
            <person name="Martin F.M."/>
            <person name="Grigoriev I.V."/>
            <person name="Hibbett D.S."/>
        </authorList>
    </citation>
    <scope>NUCLEOTIDE SEQUENCE [LARGE SCALE GENOMIC DNA]</scope>
    <source>
        <strain evidence="7 8">CBS 109695</strain>
    </source>
</reference>
<feature type="region of interest" description="Disordered" evidence="5">
    <location>
        <begin position="1"/>
        <end position="23"/>
    </location>
</feature>
<evidence type="ECO:0000256" key="1">
    <source>
        <dbReference type="ARBA" id="ARBA00004123"/>
    </source>
</evidence>
<comment type="subcellular location">
    <subcellularLocation>
        <location evidence="1">Nucleus</location>
    </subcellularLocation>
</comment>
<dbReference type="OrthoDB" id="343623at2759"/>
<keyword evidence="3" id="KW-0238">DNA-binding</keyword>
<dbReference type="Pfam" id="PF14629">
    <property type="entry name" value="ORC4_C"/>
    <property type="match status" value="1"/>
</dbReference>
<name>A0A166VSM0_9AGAM</name>
<proteinExistence type="predicted"/>
<evidence type="ECO:0000256" key="2">
    <source>
        <dbReference type="ARBA" id="ARBA00022705"/>
    </source>
</evidence>
<keyword evidence="2" id="KW-0235">DNA replication</keyword>
<dbReference type="GO" id="GO:0003688">
    <property type="term" value="F:DNA replication origin binding"/>
    <property type="evidence" value="ECO:0007669"/>
    <property type="project" value="TreeGrafter"/>
</dbReference>
<sequence>MENVMSPNIAGHDMEGHGASMAGKKAVEKRVKSRFSGRMLRTAAPPGSEYWLDVAGKILASPANTSQQEWQPIWNASITGFLQDPKVLDIFRESFAMSRDMRTLCQILMNIISQLTLKTPFPQLSNILISVTVQRSRPTFHFLSGLPYPSICLLVAAMHARTAGQDIITFEMLHETFRDQLRSSTSAPVEVEGGGIGMVRCTREVLRRAFEMLVTSKIFVGTAASSATTAAEFVKHRCALDYLNVKKAVDDNGQTNLKKWLSKAQ</sequence>